<comment type="subcellular location">
    <subcellularLocation>
        <location evidence="1">Cytoplasm</location>
        <location evidence="1">Cytoskeleton</location>
    </subcellularLocation>
</comment>
<dbReference type="InterPro" id="IPR001452">
    <property type="entry name" value="SH3_domain"/>
</dbReference>
<feature type="region of interest" description="Disordered" evidence="6">
    <location>
        <begin position="588"/>
        <end position="623"/>
    </location>
</feature>
<feature type="compositionally biased region" description="Low complexity" evidence="6">
    <location>
        <begin position="259"/>
        <end position="271"/>
    </location>
</feature>
<dbReference type="FunCoup" id="A0A409WZG8">
    <property type="interactions" value="341"/>
</dbReference>
<evidence type="ECO:0000259" key="8">
    <source>
        <dbReference type="PROSITE" id="PS51021"/>
    </source>
</evidence>
<dbReference type="PANTHER" id="PTHR47174">
    <property type="entry name" value="BRIDGING INTEGRATOR 3"/>
    <property type="match status" value="1"/>
</dbReference>
<feature type="region of interest" description="Disordered" evidence="6">
    <location>
        <begin position="488"/>
        <end position="507"/>
    </location>
</feature>
<protein>
    <recommendedName>
        <fullName evidence="11">BAR domain-containing protein</fullName>
    </recommendedName>
</protein>
<dbReference type="CDD" id="cd00174">
    <property type="entry name" value="SH3"/>
    <property type="match status" value="1"/>
</dbReference>
<dbReference type="Gene3D" id="2.30.30.40">
    <property type="entry name" value="SH3 Domains"/>
    <property type="match status" value="1"/>
</dbReference>
<dbReference type="InterPro" id="IPR036028">
    <property type="entry name" value="SH3-like_dom_sf"/>
</dbReference>
<dbReference type="SMART" id="SM00326">
    <property type="entry name" value="SH3"/>
    <property type="match status" value="1"/>
</dbReference>
<feature type="region of interest" description="Disordered" evidence="6">
    <location>
        <begin position="641"/>
        <end position="740"/>
    </location>
</feature>
<evidence type="ECO:0000256" key="3">
    <source>
        <dbReference type="ARBA" id="ARBA00022490"/>
    </source>
</evidence>
<feature type="compositionally biased region" description="Polar residues" evidence="6">
    <location>
        <begin position="714"/>
        <end position="729"/>
    </location>
</feature>
<keyword evidence="4" id="KW-0206">Cytoskeleton</keyword>
<dbReference type="SUPFAM" id="SSF50044">
    <property type="entry name" value="SH3-domain"/>
    <property type="match status" value="1"/>
</dbReference>
<feature type="compositionally biased region" description="Low complexity" evidence="6">
    <location>
        <begin position="670"/>
        <end position="682"/>
    </location>
</feature>
<evidence type="ECO:0000256" key="4">
    <source>
        <dbReference type="ARBA" id="ARBA00023212"/>
    </source>
</evidence>
<dbReference type="PROSITE" id="PS51021">
    <property type="entry name" value="BAR"/>
    <property type="match status" value="1"/>
</dbReference>
<dbReference type="PROSITE" id="PS50002">
    <property type="entry name" value="SH3"/>
    <property type="match status" value="1"/>
</dbReference>
<feature type="compositionally biased region" description="Gly residues" evidence="6">
    <location>
        <begin position="657"/>
        <end position="669"/>
    </location>
</feature>
<evidence type="ECO:0000256" key="5">
    <source>
        <dbReference type="PROSITE-ProRule" id="PRU00192"/>
    </source>
</evidence>
<dbReference type="Gene3D" id="1.20.1270.60">
    <property type="entry name" value="Arfaptin homology (AH) domain/BAR domain"/>
    <property type="match status" value="1"/>
</dbReference>
<sequence length="778" mass="85764">MASKQLGRLRQWAGEVISSKEKPSVNEEFKELEKDIELRKEGIQRLIVASATYHHALSKKKANAALDEGEKMLPIDILGITMIVHGEEFGDDSSFGIALVKLGRAHSKIATLQEAYALTFKDTFLNTLERFKDEIKEYETIKKKLENRKVIYDSATAKFEKAQSSRKDKDRREAEDELERARQRYDETDEDLRAHMHAIQENEHKQHRELGLLLDLETNYVQSYLDVLKDVKSNWPERSTTKSTGSVNKDRDSQYPSRTNGSGRSYSSPSDSSDDNRPTTPGPISGRQSRAGSTASRPPSRPASRLSRKRADSTATTKGSSEEKEKEKDKDRENEKEKDENRPRRKSVTGWASNAVESVTGSKSKKSKDKESFATLEDDQPPADAEGGTLRKSSSFRSLGRKSSKNKSKESLATSASSGTSKILKPPSVQGQKVVRALYDFSGSSDELSFKAGSDIVVVHEVLDGWWMGEVNGQRGLFPTSYTEVVGSNKSQRTSGKPSIIHPGPRYDQEDSDFDGDYRHDHDHDHYMTSDADEEQIIRAVPMAVNRSPIFYGGFDDKASFTGSMADEADDEDSKRMQPVSIRQRMAFPDDSGEDNWGPPKQPPQQQQQQQNGSSLPSFPTPSMLSQVRRNMLRSLDPAQQPLINRSVSENPSPTTGGLGGGSGAGAFGSGSVTTGTTTPTKKVPPPPPPRRAISQIPATGPPIPERKTAAASYASSHTPNGSVSTLEASVNGHGYDRSPFESAIELDGVSGAAHCEQFRQNPFKPKGMCSNCLEFHN</sequence>
<dbReference type="Proteomes" id="UP000283269">
    <property type="component" value="Unassembled WGS sequence"/>
</dbReference>
<dbReference type="EMBL" id="NHYD01002950">
    <property type="protein sequence ID" value="PPQ83924.1"/>
    <property type="molecule type" value="Genomic_DNA"/>
</dbReference>
<feature type="compositionally biased region" description="Polar residues" evidence="6">
    <location>
        <begin position="236"/>
        <end position="247"/>
    </location>
</feature>
<dbReference type="SMART" id="SM00721">
    <property type="entry name" value="BAR"/>
    <property type="match status" value="1"/>
</dbReference>
<keyword evidence="10" id="KW-1185">Reference proteome</keyword>
<dbReference type="InParanoid" id="A0A409WZG8"/>
<dbReference type="PANTHER" id="PTHR47174:SF3">
    <property type="entry name" value="BRIDGING INTEGRATOR 3"/>
    <property type="match status" value="1"/>
</dbReference>
<evidence type="ECO:0000313" key="9">
    <source>
        <dbReference type="EMBL" id="PPQ83924.1"/>
    </source>
</evidence>
<name>A0A409WZG8_PSICY</name>
<accession>A0A409WZG8</accession>
<gene>
    <name evidence="9" type="ORF">CVT25_000669</name>
</gene>
<dbReference type="InterPro" id="IPR027267">
    <property type="entry name" value="AH/BAR_dom_sf"/>
</dbReference>
<dbReference type="GO" id="GO:0006897">
    <property type="term" value="P:endocytosis"/>
    <property type="evidence" value="ECO:0007669"/>
    <property type="project" value="InterPro"/>
</dbReference>
<feature type="compositionally biased region" description="Polar residues" evidence="6">
    <location>
        <begin position="612"/>
        <end position="623"/>
    </location>
</feature>
<keyword evidence="3" id="KW-0963">Cytoplasm</keyword>
<evidence type="ECO:0000259" key="7">
    <source>
        <dbReference type="PROSITE" id="PS50002"/>
    </source>
</evidence>
<dbReference type="GO" id="GO:0015629">
    <property type="term" value="C:actin cytoskeleton"/>
    <property type="evidence" value="ECO:0007669"/>
    <property type="project" value="TreeGrafter"/>
</dbReference>
<evidence type="ECO:0000256" key="2">
    <source>
        <dbReference type="ARBA" id="ARBA00022443"/>
    </source>
</evidence>
<dbReference type="InterPro" id="IPR004148">
    <property type="entry name" value="BAR_dom"/>
</dbReference>
<dbReference type="PRINTS" id="PR00452">
    <property type="entry name" value="SH3DOMAIN"/>
</dbReference>
<feature type="compositionally biased region" description="Polar residues" evidence="6">
    <location>
        <begin position="350"/>
        <end position="361"/>
    </location>
</feature>
<reference evidence="9 10" key="1">
    <citation type="journal article" date="2018" name="Evol. Lett.">
        <title>Horizontal gene cluster transfer increased hallucinogenic mushroom diversity.</title>
        <authorList>
            <person name="Reynolds H.T."/>
            <person name="Vijayakumar V."/>
            <person name="Gluck-Thaler E."/>
            <person name="Korotkin H.B."/>
            <person name="Matheny P.B."/>
            <person name="Slot J.C."/>
        </authorList>
    </citation>
    <scope>NUCLEOTIDE SEQUENCE [LARGE SCALE GENOMIC DNA]</scope>
    <source>
        <strain evidence="9 10">2631</strain>
    </source>
</reference>
<feature type="compositionally biased region" description="Polar residues" evidence="6">
    <location>
        <begin position="411"/>
        <end position="421"/>
    </location>
</feature>
<evidence type="ECO:0000256" key="1">
    <source>
        <dbReference type="ARBA" id="ARBA00004245"/>
    </source>
</evidence>
<keyword evidence="2 5" id="KW-0728">SH3 domain</keyword>
<dbReference type="OrthoDB" id="10263741at2759"/>
<dbReference type="GO" id="GO:0005737">
    <property type="term" value="C:cytoplasm"/>
    <property type="evidence" value="ECO:0007669"/>
    <property type="project" value="InterPro"/>
</dbReference>
<feature type="domain" description="SH3" evidence="7">
    <location>
        <begin position="430"/>
        <end position="488"/>
    </location>
</feature>
<evidence type="ECO:0008006" key="11">
    <source>
        <dbReference type="Google" id="ProtNLM"/>
    </source>
</evidence>
<feature type="domain" description="BAR" evidence="8">
    <location>
        <begin position="14"/>
        <end position="244"/>
    </location>
</feature>
<feature type="region of interest" description="Disordered" evidence="6">
    <location>
        <begin position="162"/>
        <end position="189"/>
    </location>
</feature>
<dbReference type="InterPro" id="IPR046982">
    <property type="entry name" value="BIN3/RVS161-like"/>
</dbReference>
<dbReference type="CDD" id="cd07593">
    <property type="entry name" value="BAR_MUG137_fungi"/>
    <property type="match status" value="1"/>
</dbReference>
<proteinExistence type="predicted"/>
<dbReference type="GO" id="GO:0051666">
    <property type="term" value="P:actin cortical patch localization"/>
    <property type="evidence" value="ECO:0007669"/>
    <property type="project" value="InterPro"/>
</dbReference>
<comment type="caution">
    <text evidence="9">The sequence shown here is derived from an EMBL/GenBank/DDBJ whole genome shotgun (WGS) entry which is preliminary data.</text>
</comment>
<feature type="region of interest" description="Disordered" evidence="6">
    <location>
        <begin position="236"/>
        <end position="430"/>
    </location>
</feature>
<feature type="compositionally biased region" description="Basic and acidic residues" evidence="6">
    <location>
        <begin position="320"/>
        <end position="342"/>
    </location>
</feature>
<feature type="compositionally biased region" description="Low complexity" evidence="6">
    <location>
        <begin position="289"/>
        <end position="305"/>
    </location>
</feature>
<feature type="compositionally biased region" description="Polar residues" evidence="6">
    <location>
        <begin position="642"/>
        <end position="651"/>
    </location>
</feature>
<organism evidence="9 10">
    <name type="scientific">Psilocybe cyanescens</name>
    <dbReference type="NCBI Taxonomy" id="93625"/>
    <lineage>
        <taxon>Eukaryota</taxon>
        <taxon>Fungi</taxon>
        <taxon>Dikarya</taxon>
        <taxon>Basidiomycota</taxon>
        <taxon>Agaricomycotina</taxon>
        <taxon>Agaricomycetes</taxon>
        <taxon>Agaricomycetidae</taxon>
        <taxon>Agaricales</taxon>
        <taxon>Agaricineae</taxon>
        <taxon>Strophariaceae</taxon>
        <taxon>Psilocybe</taxon>
    </lineage>
</organism>
<evidence type="ECO:0000256" key="6">
    <source>
        <dbReference type="SAM" id="MobiDB-lite"/>
    </source>
</evidence>
<dbReference type="Pfam" id="PF00018">
    <property type="entry name" value="SH3_1"/>
    <property type="match status" value="1"/>
</dbReference>
<dbReference type="STRING" id="93625.A0A409WZG8"/>
<feature type="compositionally biased region" description="Polar residues" evidence="6">
    <location>
        <begin position="488"/>
        <end position="497"/>
    </location>
</feature>
<dbReference type="SUPFAM" id="SSF103657">
    <property type="entry name" value="BAR/IMD domain-like"/>
    <property type="match status" value="1"/>
</dbReference>
<dbReference type="Pfam" id="PF03114">
    <property type="entry name" value="BAR"/>
    <property type="match status" value="1"/>
</dbReference>
<evidence type="ECO:0000313" key="10">
    <source>
        <dbReference type="Proteomes" id="UP000283269"/>
    </source>
</evidence>
<dbReference type="AlphaFoldDB" id="A0A409WZG8"/>